<gene>
    <name evidence="1" type="ORF">PSON_ATCC_30995.1.T0340101</name>
</gene>
<evidence type="ECO:0000313" key="1">
    <source>
        <dbReference type="EMBL" id="CAD8075946.1"/>
    </source>
</evidence>
<accession>A0A8S1MGZ9</accession>
<dbReference type="OrthoDB" id="310594at2759"/>
<dbReference type="AlphaFoldDB" id="A0A8S1MGZ9"/>
<evidence type="ECO:0000313" key="2">
    <source>
        <dbReference type="Proteomes" id="UP000692954"/>
    </source>
</evidence>
<name>A0A8S1MGZ9_9CILI</name>
<dbReference type="EMBL" id="CAJJDN010000034">
    <property type="protein sequence ID" value="CAD8075946.1"/>
    <property type="molecule type" value="Genomic_DNA"/>
</dbReference>
<organism evidence="1 2">
    <name type="scientific">Paramecium sonneborni</name>
    <dbReference type="NCBI Taxonomy" id="65129"/>
    <lineage>
        <taxon>Eukaryota</taxon>
        <taxon>Sar</taxon>
        <taxon>Alveolata</taxon>
        <taxon>Ciliophora</taxon>
        <taxon>Intramacronucleata</taxon>
        <taxon>Oligohymenophorea</taxon>
        <taxon>Peniculida</taxon>
        <taxon>Parameciidae</taxon>
        <taxon>Paramecium</taxon>
    </lineage>
</organism>
<protein>
    <submittedName>
        <fullName evidence="1">Uncharacterized protein</fullName>
    </submittedName>
</protein>
<reference evidence="1" key="1">
    <citation type="submission" date="2021-01" db="EMBL/GenBank/DDBJ databases">
        <authorList>
            <consortium name="Genoscope - CEA"/>
            <person name="William W."/>
        </authorList>
    </citation>
    <scope>NUCLEOTIDE SEQUENCE</scope>
</reference>
<dbReference type="Proteomes" id="UP000692954">
    <property type="component" value="Unassembled WGS sequence"/>
</dbReference>
<comment type="caution">
    <text evidence="1">The sequence shown here is derived from an EMBL/GenBank/DDBJ whole genome shotgun (WGS) entry which is preliminary data.</text>
</comment>
<proteinExistence type="predicted"/>
<sequence length="455" mass="55166">MKNQLRQIFLNENESYKKETQSFEDDIDIQLEIRRIYKIEQNNSIKYQYIHYFNNCGEQEYQNIKQKGIIINLTQFYNHAVITSDFQIFKYSQQNYNNLEEKIIYKNNQLRQKGQNSQLYIQGDKVFIQFKQILWQLSKKLEAQTYLEKLDREFHNFKKQVQDFNLEDYQTQLSRTKNPKFWIKNIIQRPNFQNSMIIIQKNSTISKFFVFIHQIEDQDNKITYFCHNENNLYRTKYAERFKLQLDQKQIFSLNQLQQQMNGFIQALSEKKQKIFKKTFIGMGFDLANQFCYLFAKIEKEQPLKERIQTQDFAQLSLKNQKKMVDSLSLINFFRQQFFLKEDYFNEEVYQFDSKGKLKINISKSFLLIKSNGKAQNDNPQQKTKNDNPQQKTDQLIQVIEYIIQINLIKNLDEEEQENLLKLKELVEYYRQETLSIQQLISVLDEIQFKSKKSKR</sequence>
<keyword evidence="2" id="KW-1185">Reference proteome</keyword>